<feature type="transmembrane region" description="Helical" evidence="11">
    <location>
        <begin position="2257"/>
        <end position="2277"/>
    </location>
</feature>
<evidence type="ECO:0000256" key="5">
    <source>
        <dbReference type="ARBA" id="ARBA00022989"/>
    </source>
</evidence>
<proteinExistence type="inferred from homology"/>
<dbReference type="Proteomes" id="UP000692954">
    <property type="component" value="Unassembled WGS sequence"/>
</dbReference>
<feature type="transmembrane region" description="Helical" evidence="11">
    <location>
        <begin position="1133"/>
        <end position="1156"/>
    </location>
</feature>
<evidence type="ECO:0000256" key="9">
    <source>
        <dbReference type="RuleBase" id="RU000405"/>
    </source>
</evidence>
<comment type="cofactor">
    <cofactor evidence="1">
        <name>Mg(2+)</name>
        <dbReference type="ChEBI" id="CHEBI:18420"/>
    </cofactor>
</comment>
<feature type="transmembrane region" description="Helical" evidence="11">
    <location>
        <begin position="1100"/>
        <end position="1121"/>
    </location>
</feature>
<feature type="transmembrane region" description="Helical" evidence="11">
    <location>
        <begin position="352"/>
        <end position="377"/>
    </location>
</feature>
<feature type="transmembrane region" description="Helical" evidence="11">
    <location>
        <begin position="1189"/>
        <end position="1211"/>
    </location>
</feature>
<feature type="transmembrane region" description="Helical" evidence="11">
    <location>
        <begin position="1533"/>
        <end position="1550"/>
    </location>
</feature>
<dbReference type="SMART" id="SM00044">
    <property type="entry name" value="CYCc"/>
    <property type="match status" value="2"/>
</dbReference>
<evidence type="ECO:0000256" key="8">
    <source>
        <dbReference type="ARBA" id="ARBA00023239"/>
    </source>
</evidence>
<feature type="domain" description="Guanylate cyclase" evidence="12">
    <location>
        <begin position="2438"/>
        <end position="2569"/>
    </location>
</feature>
<gene>
    <name evidence="13" type="ORF">PSON_ATCC_30995.1.T0050237</name>
</gene>
<evidence type="ECO:0000313" key="14">
    <source>
        <dbReference type="Proteomes" id="UP000692954"/>
    </source>
</evidence>
<evidence type="ECO:0000256" key="7">
    <source>
        <dbReference type="ARBA" id="ARBA00023136"/>
    </source>
</evidence>
<keyword evidence="8 9" id="KW-0456">Lyase</keyword>
<evidence type="ECO:0000256" key="4">
    <source>
        <dbReference type="ARBA" id="ARBA00022741"/>
    </source>
</evidence>
<keyword evidence="5 11" id="KW-1133">Transmembrane helix</keyword>
<dbReference type="OrthoDB" id="302535at2759"/>
<dbReference type="GO" id="GO:0000166">
    <property type="term" value="F:nucleotide binding"/>
    <property type="evidence" value="ECO:0007669"/>
    <property type="project" value="UniProtKB-KW"/>
</dbReference>
<evidence type="ECO:0000313" key="13">
    <source>
        <dbReference type="EMBL" id="CAD8050874.1"/>
    </source>
</evidence>
<feature type="transmembrane region" description="Helical" evidence="11">
    <location>
        <begin position="1424"/>
        <end position="1442"/>
    </location>
</feature>
<evidence type="ECO:0000256" key="11">
    <source>
        <dbReference type="SAM" id="Phobius"/>
    </source>
</evidence>
<dbReference type="PANTHER" id="PTHR45627:SF12">
    <property type="entry name" value="ADENYLATE CYCLASE TYPE 2"/>
    <property type="match status" value="1"/>
</dbReference>
<feature type="compositionally biased region" description="Polar residues" evidence="10">
    <location>
        <begin position="1928"/>
        <end position="1945"/>
    </location>
</feature>
<feature type="region of interest" description="Disordered" evidence="10">
    <location>
        <begin position="605"/>
        <end position="635"/>
    </location>
</feature>
<dbReference type="GO" id="GO:0035556">
    <property type="term" value="P:intracellular signal transduction"/>
    <property type="evidence" value="ECO:0007669"/>
    <property type="project" value="InterPro"/>
</dbReference>
<comment type="caution">
    <text evidence="13">The sequence shown here is derived from an EMBL/GenBank/DDBJ whole genome shotgun (WGS) entry which is preliminary data.</text>
</comment>
<accession>A0A8S1KIZ1</accession>
<evidence type="ECO:0000256" key="1">
    <source>
        <dbReference type="ARBA" id="ARBA00001946"/>
    </source>
</evidence>
<dbReference type="GO" id="GO:0006171">
    <property type="term" value="P:cAMP biosynthetic process"/>
    <property type="evidence" value="ECO:0007669"/>
    <property type="project" value="UniProtKB-KW"/>
</dbReference>
<dbReference type="InterPro" id="IPR001054">
    <property type="entry name" value="A/G_cyclase"/>
</dbReference>
<keyword evidence="4" id="KW-0547">Nucleotide-binding</keyword>
<evidence type="ECO:0000259" key="12">
    <source>
        <dbReference type="PROSITE" id="PS50125"/>
    </source>
</evidence>
<feature type="transmembrane region" description="Helical" evidence="11">
    <location>
        <begin position="1448"/>
        <end position="1472"/>
    </location>
</feature>
<evidence type="ECO:0000256" key="6">
    <source>
        <dbReference type="ARBA" id="ARBA00022998"/>
    </source>
</evidence>
<dbReference type="CDD" id="cd07302">
    <property type="entry name" value="CHD"/>
    <property type="match status" value="2"/>
</dbReference>
<sequence length="2627" mass="306835">MKIIYRLISYCYLWLPKKLQKSLQKNLFQQQEIEQIFKIEFSNGEVQKLVNFEIQNNQINLISINLILMKLVDKIFRTENLIILTIMIIVLSGDTYTEDQTGKIIVLFTLISYLLDKLQYFINLLIISYQRWKQQSIINNYKCRIFQKFPNISEEEIQRMEENNQDYIEFKSYQSIKWCELQVGQIVCLKHGKQSPADLLILDSSQEQVLADYELRISCPCTFVNVNHNSKGNIMDFITKLNGSISFTTQETITGSIKLKNDPKATPFNQKNMIMRGEIMDRADWIFGMAIRVGDDCSYVQKSLNNQSFLSQSWLREFHTQIICLSGILFSICFIPNIIYSSLIQTEYFFDSLIYCLLIFPQTLLLVEKIWYFWILLYNNQLFAKYQVQQAIKESRSTVFKTLTQENPISITSQNERKILMPIKKNFILSLIPAFNKLKLIKHKSNKYNRSGFLTLTPTSILDLIQTDVIVFENPQNLFKSSPKVIQLVQNLKNYQFNYDKLKDLVTKASPQQKTNCDKMLLDTNRQQTQDEMKTLDIEMLISEKRVPDLRNSLDSFVSTKQIKKIQFMRKDTLPDFKQQETKLNSGIGKKKSSRYIFDQSFAAKPNNQQQQQQHSHDSSKDISNNNASASYQTPPILRQKSQFIRSGNLFKHNSSSFQNSSSKLNEFNQDRLVGDTLNEQDFIDVLYSRDDTIHNEILIMMLVTNSAMTLYNEKLQKLEINFENKYDQSILQFTELFDYCLVCATEIENSRPEFNMKTIIKKVITISNVSKIFDVLTFLEPTENRKNILSVLVRDPESFLLDEGALLYSRLETSNYGQQENKYNEFLSEMTWDGQKTFLYTKKQLDQVQTDEFLKKLSAIYETYGNRSHEIEKLFIELEQQSEPMFAIGIKTHNSNCLVLSSQELNYDILDQDKIFQHLYNFNLKTCFVTQYNYDELLIFLRSFQIIRSKEQILEFKEKDKQQLQFKVKQYIQALLEYQNTNQNYEKFIIVSSEAFNTIRKDDYLKYHFILMVQFSFGLGAYSFTSSQKGKLIKLLKMADKKILTVGNSLDNGYMFSKSDISVSLMRNKSLISILHPKFVIFNMKQLFRMLFIYCPKQMLNYLAIMEVQLYRCTLIGLTIFASNFELNDMNIFYLLLFYLIPSNLLSSLQNYYLFVLHTKQQLKNANNYSRLLNNLKNKILFKQAIKVILIAIIDFCILILIQNSILNFISLNGKIDQTQQIILFYVALEILEKSKILFYIFSLSSQMQYYIIQLCVTIVMTAILIIIFNLVQISVDQQKISEEFDVENLVAFIFIAVFVLGLSYILYETLKIFSIQFALPSDLYLFDQNYQRIIQVRNNISSSNSLSEIEDEKLRIFNQKLKQLTDQLFDNKDIIEESITKQIKGDQSLIDEMDKLHGFQDKKTEQTFQDFFREQNNHRYNIVYTFIFYDICIIIMHFYDIFTEDIFQISILITVVIQFVIQIFIAFLQFRVINDKKTRQNLQIISYILRFIFQIIIDILYFDSQQTFVGFLLSIQFILAFAMTSQPQIPLLMYAALQLINYIINLLSDGFTMNFKDYKPLIFCISKYSLLLIEVSYPVFQMVQKTQFLQRSFYIYQNRLNNEKKKINNILGLLMPRFIQERMNKGQIQISQDQGDVTVLFCDIYQFDKVIKFQQENILDFLDTLYRAFDQHCQTYDLQKIETVGKTYMAAGGLKDYDAVINQKNANSTTRALETAIAMMETVKTMKYGDNQDVKLKIGIHYGRVIAGVIGLHKPQFSLIGDTVNTTSRVCSTGEAGFITLSESAYNHIKDTTKYQFEQKSVAAKGKGTIETFRLKIQSKEKESSKNITPKACFDKGEKNYELECKVSVMPLKTSENNKMPLKGVMKRTSIMGQAGINPDTKSPQVLFKQIQKDIKNKQQPLAIIKNKASIEHDCKDFDLKRLNSQKSRSGSNLDNDNQSQVYQKAKTPALISTMRNSITTHRRLVRQSEDSSNANIGNAATLQQISMTHFSQIDMKPQPQLNQLQNQNNQNNNNNQQPLINSFQQTSQNQLLLIAEHPSKESLQHEQNEDEVQIPEKQAQNFVQRPQLKKKGTLIMVDLVQQKKAGFMKSSTKIMVPEEKDKIIKIAQIDNDLQTEQIVKRQITKQKSIKPIQQESSDSSIKKQNDNLYDKFEELEIKKRQGISMLQKKLDLMKLKNIKKFKLDFDKDYDSEQFKSFYDSKDQISYYQIYEEYKDQELINFRQTYSFLLLLMILKNLLYFLLDDLNPKIQIGLLISILFQITLSLGLAIPIYKYREQQDFLKIKTFGFIYFVIVNLLNLLVIQFSEVSEFQVILQACQITTIYINLFYLQMLIVQDKYKLLITYIILLILVTVYEKFILEILFFGLSIIGLTFYSQHQVNQILVKNYKVSQQLQLQIAKYENMLQYLMPPHALKRLLEPDQDNTETFIDVLENATVLFADIAGFTKYSSSVEPETVVEMLRNLFQTFDEFCQMTQVYKLFTIGDCYVCMGVMDLNQRDPAEEAQNVLVFGLKMIQIINDCNKDPQYQHLNMRIGVHTGKVLGGVVGTDVVRYDIYGEDVTIANLMESSGSEGKMLVSEHTKNLIESVYEDFKFDYAKDVYIPSKDITLPTFFVQLNDLVFSQDE</sequence>
<dbReference type="PANTHER" id="PTHR45627">
    <property type="entry name" value="ADENYLATE CYCLASE TYPE 1"/>
    <property type="match status" value="1"/>
</dbReference>
<feature type="region of interest" description="Disordered" evidence="10">
    <location>
        <begin position="1928"/>
        <end position="1951"/>
    </location>
</feature>
<feature type="transmembrane region" description="Helical" evidence="11">
    <location>
        <begin position="2344"/>
        <end position="2377"/>
    </location>
</feature>
<feature type="domain" description="Guanylate cyclase" evidence="12">
    <location>
        <begin position="1640"/>
        <end position="1773"/>
    </location>
</feature>
<feature type="transmembrane region" description="Helical" evidence="11">
    <location>
        <begin position="1562"/>
        <end position="1582"/>
    </location>
</feature>
<evidence type="ECO:0000256" key="2">
    <source>
        <dbReference type="ARBA" id="ARBA00004370"/>
    </source>
</evidence>
<comment type="subcellular location">
    <subcellularLocation>
        <location evidence="2">Membrane</location>
    </subcellularLocation>
</comment>
<comment type="similarity">
    <text evidence="9">Belongs to the adenylyl cyclase class-4/guanylyl cyclase family.</text>
</comment>
<evidence type="ECO:0000256" key="10">
    <source>
        <dbReference type="SAM" id="MobiDB-lite"/>
    </source>
</evidence>
<keyword evidence="7 11" id="KW-0472">Membrane</keyword>
<evidence type="ECO:0000256" key="3">
    <source>
        <dbReference type="ARBA" id="ARBA00022692"/>
    </source>
</evidence>
<dbReference type="GO" id="GO:0004016">
    <property type="term" value="F:adenylate cyclase activity"/>
    <property type="evidence" value="ECO:0007669"/>
    <property type="project" value="TreeGrafter"/>
</dbReference>
<organism evidence="13 14">
    <name type="scientific">Paramecium sonneborni</name>
    <dbReference type="NCBI Taxonomy" id="65129"/>
    <lineage>
        <taxon>Eukaryota</taxon>
        <taxon>Sar</taxon>
        <taxon>Alveolata</taxon>
        <taxon>Ciliophora</taxon>
        <taxon>Intramacronucleata</taxon>
        <taxon>Oligohymenophorea</taxon>
        <taxon>Peniculida</taxon>
        <taxon>Parameciidae</taxon>
        <taxon>Paramecium</taxon>
    </lineage>
</organism>
<feature type="transmembrane region" description="Helical" evidence="11">
    <location>
        <begin position="322"/>
        <end position="340"/>
    </location>
</feature>
<feature type="transmembrane region" description="Helical" evidence="11">
    <location>
        <begin position="1484"/>
        <end position="1504"/>
    </location>
</feature>
<feature type="transmembrane region" description="Helical" evidence="11">
    <location>
        <begin position="1251"/>
        <end position="1271"/>
    </location>
</feature>
<feature type="compositionally biased region" description="Polar residues" evidence="10">
    <location>
        <begin position="622"/>
        <end position="635"/>
    </location>
</feature>
<dbReference type="InterPro" id="IPR018297">
    <property type="entry name" value="A/G_cyclase_CS"/>
</dbReference>
<protein>
    <recommendedName>
        <fullName evidence="12">Guanylate cyclase domain-containing protein</fullName>
    </recommendedName>
</protein>
<dbReference type="Pfam" id="PF00211">
    <property type="entry name" value="Guanylate_cyc"/>
    <property type="match status" value="2"/>
</dbReference>
<feature type="transmembrane region" description="Helical" evidence="11">
    <location>
        <begin position="2313"/>
        <end position="2332"/>
    </location>
</feature>
<dbReference type="PROSITE" id="PS50125">
    <property type="entry name" value="GUANYLATE_CYCLASE_2"/>
    <property type="match status" value="2"/>
</dbReference>
<keyword evidence="3 11" id="KW-0812">Transmembrane</keyword>
<reference evidence="13" key="1">
    <citation type="submission" date="2021-01" db="EMBL/GenBank/DDBJ databases">
        <authorList>
            <consortium name="Genoscope - CEA"/>
            <person name="William W."/>
        </authorList>
    </citation>
    <scope>NUCLEOTIDE SEQUENCE</scope>
</reference>
<feature type="transmembrane region" description="Helical" evidence="11">
    <location>
        <begin position="1223"/>
        <end position="1244"/>
    </location>
</feature>
<feature type="transmembrane region" description="Helical" evidence="11">
    <location>
        <begin position="2289"/>
        <end position="2307"/>
    </location>
</feature>
<dbReference type="GO" id="GO:0005886">
    <property type="term" value="C:plasma membrane"/>
    <property type="evidence" value="ECO:0007669"/>
    <property type="project" value="TreeGrafter"/>
</dbReference>
<keyword evidence="14" id="KW-1185">Reference proteome</keyword>
<dbReference type="EMBL" id="CAJJDN010000005">
    <property type="protein sequence ID" value="CAD8050874.1"/>
    <property type="molecule type" value="Genomic_DNA"/>
</dbReference>
<keyword evidence="6" id="KW-0115">cAMP biosynthesis</keyword>
<name>A0A8S1KIZ1_9CILI</name>
<dbReference type="GO" id="GO:0007189">
    <property type="term" value="P:adenylate cyclase-activating G protein-coupled receptor signaling pathway"/>
    <property type="evidence" value="ECO:0007669"/>
    <property type="project" value="TreeGrafter"/>
</dbReference>
<feature type="transmembrane region" description="Helical" evidence="11">
    <location>
        <begin position="1291"/>
        <end position="1309"/>
    </location>
</feature>
<dbReference type="PROSITE" id="PS00452">
    <property type="entry name" value="GUANYLATE_CYCLASE_1"/>
    <property type="match status" value="1"/>
</dbReference>